<dbReference type="AlphaFoldDB" id="A0A556TPC9"/>
<protein>
    <submittedName>
        <fullName evidence="1">Uncharacterized protein</fullName>
    </submittedName>
</protein>
<sequence>MSTKPKAEITKQQRWDAIKHSEQAVHSSAVPHVWNHVLKKPIQELWLLLGFFPFSCCSSNIFTHSDVSFLPEALPTLWLLEKLALQCREALPIKGLLPNQGLCTMWGVCPAGGFTHGRASVQPEAFSQLRASSTMELLPSKRL</sequence>
<gene>
    <name evidence="1" type="ORF">Baya_3462</name>
</gene>
<dbReference type="EMBL" id="VCAZ01000009">
    <property type="protein sequence ID" value="TSK31352.1"/>
    <property type="molecule type" value="Genomic_DNA"/>
</dbReference>
<organism evidence="1 2">
    <name type="scientific">Bagarius yarrelli</name>
    <name type="common">Goonch</name>
    <name type="synonym">Bagrus yarrelli</name>
    <dbReference type="NCBI Taxonomy" id="175774"/>
    <lineage>
        <taxon>Eukaryota</taxon>
        <taxon>Metazoa</taxon>
        <taxon>Chordata</taxon>
        <taxon>Craniata</taxon>
        <taxon>Vertebrata</taxon>
        <taxon>Euteleostomi</taxon>
        <taxon>Actinopterygii</taxon>
        <taxon>Neopterygii</taxon>
        <taxon>Teleostei</taxon>
        <taxon>Ostariophysi</taxon>
        <taxon>Siluriformes</taxon>
        <taxon>Sisoridae</taxon>
        <taxon>Sisorinae</taxon>
        <taxon>Bagarius</taxon>
    </lineage>
</organism>
<name>A0A556TPC9_BAGYA</name>
<dbReference type="Proteomes" id="UP000319801">
    <property type="component" value="Unassembled WGS sequence"/>
</dbReference>
<reference evidence="1 2" key="1">
    <citation type="journal article" date="2019" name="Genome Biol. Evol.">
        <title>Whole-Genome Sequencing of the Giant Devil Catfish, Bagarius yarrelli.</title>
        <authorList>
            <person name="Jiang W."/>
            <person name="Lv Y."/>
            <person name="Cheng L."/>
            <person name="Yang K."/>
            <person name="Chao B."/>
            <person name="Wang X."/>
            <person name="Li Y."/>
            <person name="Pan X."/>
            <person name="You X."/>
            <person name="Zhang Y."/>
            <person name="Yang J."/>
            <person name="Li J."/>
            <person name="Zhang X."/>
            <person name="Liu S."/>
            <person name="Sun C."/>
            <person name="Yang J."/>
            <person name="Shi Q."/>
        </authorList>
    </citation>
    <scope>NUCLEOTIDE SEQUENCE [LARGE SCALE GENOMIC DNA]</scope>
    <source>
        <strain evidence="1">JWS20170419001</strain>
        <tissue evidence="1">Muscle</tissue>
    </source>
</reference>
<evidence type="ECO:0000313" key="1">
    <source>
        <dbReference type="EMBL" id="TSK31352.1"/>
    </source>
</evidence>
<proteinExistence type="predicted"/>
<comment type="caution">
    <text evidence="1">The sequence shown here is derived from an EMBL/GenBank/DDBJ whole genome shotgun (WGS) entry which is preliminary data.</text>
</comment>
<accession>A0A556TPC9</accession>
<keyword evidence="2" id="KW-1185">Reference proteome</keyword>
<evidence type="ECO:0000313" key="2">
    <source>
        <dbReference type="Proteomes" id="UP000319801"/>
    </source>
</evidence>